<reference evidence="1 2" key="1">
    <citation type="submission" date="2013-04" db="EMBL/GenBank/DDBJ databases">
        <authorList>
            <person name="Kuznetsov B."/>
            <person name="Ivanovsky R."/>
        </authorList>
    </citation>
    <scope>NUCLEOTIDE SEQUENCE [LARGE SCALE GENOMIC DNA]</scope>
    <source>
        <strain evidence="1 2">MGU-K5</strain>
    </source>
</reference>
<proteinExistence type="predicted"/>
<evidence type="ECO:0000313" key="2">
    <source>
        <dbReference type="Proteomes" id="UP000015350"/>
    </source>
</evidence>
<comment type="caution">
    <text evidence="1">The sequence shown here is derived from an EMBL/GenBank/DDBJ whole genome shotgun (WGS) entry which is preliminary data.</text>
</comment>
<accession>S9TQ60</accession>
<dbReference type="eggNOG" id="ENOG5032WQ2">
    <property type="taxonomic scope" value="Bacteria"/>
</dbReference>
<dbReference type="EMBL" id="AQPH01000075">
    <property type="protein sequence ID" value="EPY00675.1"/>
    <property type="molecule type" value="Genomic_DNA"/>
</dbReference>
<evidence type="ECO:0008006" key="3">
    <source>
        <dbReference type="Google" id="ProtNLM"/>
    </source>
</evidence>
<dbReference type="STRING" id="1316936.K678_14859"/>
<protein>
    <recommendedName>
        <fullName evidence="3">Lipoprotein</fullName>
    </recommendedName>
</protein>
<dbReference type="Proteomes" id="UP000015350">
    <property type="component" value="Unassembled WGS sequence"/>
</dbReference>
<dbReference type="RefSeq" id="WP_021133259.1">
    <property type="nucleotide sequence ID" value="NZ_AQPH01000075.1"/>
</dbReference>
<name>S9TQ60_MAGFU</name>
<gene>
    <name evidence="1" type="ORF">K678_14859</name>
</gene>
<evidence type="ECO:0000313" key="1">
    <source>
        <dbReference type="EMBL" id="EPY00675.1"/>
    </source>
</evidence>
<organism evidence="1 2">
    <name type="scientific">Magnetospirillum fulvum MGU-K5</name>
    <dbReference type="NCBI Taxonomy" id="1316936"/>
    <lineage>
        <taxon>Bacteria</taxon>
        <taxon>Pseudomonadati</taxon>
        <taxon>Pseudomonadota</taxon>
        <taxon>Alphaproteobacteria</taxon>
        <taxon>Rhodospirillales</taxon>
        <taxon>Rhodospirillaceae</taxon>
        <taxon>Magnetospirillum</taxon>
    </lineage>
</organism>
<dbReference type="OrthoDB" id="7342198at2"/>
<dbReference type="PROSITE" id="PS51257">
    <property type="entry name" value="PROKAR_LIPOPROTEIN"/>
    <property type="match status" value="1"/>
</dbReference>
<sequence>MRAAIGVLPLLMLVGCGEVPQPFRHDGPNLALAPTAARAVLVQRIDESPRATALADAVVRRLLEAEIPATTRSGGGGGWTLAPAAEESAGSIRLRWRLLRADGESASDLIQTLPAEAWKAPSPRLIDGLAAELVGKTIPVLSGTPPAAPAPPPPQVPTVRVVPPSDLPGDGNTALGGALRRLLEKSGFKPVEGDAPADFVVRSQATVTPAPGGQETLTMVWIVGGADGAEVGRVSQQGAVPKGRLAGSWGSLAADIAAGGVEGIDELLRAAKRK</sequence>
<dbReference type="AlphaFoldDB" id="S9TQ60"/>